<dbReference type="OrthoDB" id="5832279at2759"/>
<dbReference type="InterPro" id="IPR005178">
    <property type="entry name" value="Ostalpha/TMEM184C"/>
</dbReference>
<feature type="compositionally biased region" description="Polar residues" evidence="5">
    <location>
        <begin position="312"/>
        <end position="336"/>
    </location>
</feature>
<sequence length="336" mass="37171">MDDTIKNFAVHTDTYCNPSYVPSAIELVENLNAVGTALLSVGSIILVLTIYLSADACHNVLSQKDSAFYKTNAIMILSVYPIISFCSLIAIAIPRGQLLSEAIIQIFLMISLYRLYLLLVDVGRRKISETPTLMLKVGPCCCWPCLPFPNLQMTDANLSWIGILALQLPIVQGLLYFILLYMAAEDSMLTIQYSVFFQPFMIISILLGIYSLTITTKTLHAVIPEAKLHYKTLVLQLVLLFSKLQTGIIMRALPAAGVFPCNPPLTPAIYANVTSNALVLIEMMLLCYAARHVYYVDLEKNQETDSIDRTPKMSTQVDTPSNNDGNKQPSATVMTA</sequence>
<dbReference type="PANTHER" id="PTHR23423">
    <property type="entry name" value="ORGANIC SOLUTE TRANSPORTER-RELATED"/>
    <property type="match status" value="1"/>
</dbReference>
<evidence type="ECO:0000256" key="5">
    <source>
        <dbReference type="SAM" id="MobiDB-lite"/>
    </source>
</evidence>
<keyword evidence="3 6" id="KW-1133">Transmembrane helix</keyword>
<keyword evidence="2 6" id="KW-0812">Transmembrane</keyword>
<comment type="subcellular location">
    <subcellularLocation>
        <location evidence="1">Membrane</location>
        <topology evidence="1">Multi-pass membrane protein</topology>
    </subcellularLocation>
</comment>
<proteinExistence type="predicted"/>
<feature type="transmembrane region" description="Helical" evidence="6">
    <location>
        <begin position="99"/>
        <end position="119"/>
    </location>
</feature>
<dbReference type="Pfam" id="PF03619">
    <property type="entry name" value="Solute_trans_a"/>
    <property type="match status" value="1"/>
</dbReference>
<evidence type="ECO:0000313" key="7">
    <source>
        <dbReference type="Proteomes" id="UP000504615"/>
    </source>
</evidence>
<feature type="transmembrane region" description="Helical" evidence="6">
    <location>
        <begin position="158"/>
        <end position="184"/>
    </location>
</feature>
<dbReference type="Proteomes" id="UP000504615">
    <property type="component" value="Unplaced"/>
</dbReference>
<dbReference type="RefSeq" id="XP_011630974.1">
    <property type="nucleotide sequence ID" value="XM_011632672.1"/>
</dbReference>
<evidence type="ECO:0000313" key="8">
    <source>
        <dbReference type="RefSeq" id="XP_011630974.1"/>
    </source>
</evidence>
<accession>A0A6I9VYC6</accession>
<feature type="transmembrane region" description="Helical" evidence="6">
    <location>
        <begin position="233"/>
        <end position="256"/>
    </location>
</feature>
<gene>
    <name evidence="8" type="primary">LOC105423037</name>
</gene>
<keyword evidence="7" id="KW-1185">Reference proteome</keyword>
<name>A0A6I9VYC6_9HYME</name>
<dbReference type="GO" id="GO:0016020">
    <property type="term" value="C:membrane"/>
    <property type="evidence" value="ECO:0007669"/>
    <property type="project" value="UniProtKB-SubCell"/>
</dbReference>
<evidence type="ECO:0000256" key="6">
    <source>
        <dbReference type="SAM" id="Phobius"/>
    </source>
</evidence>
<keyword evidence="4 6" id="KW-0472">Membrane</keyword>
<feature type="transmembrane region" description="Helical" evidence="6">
    <location>
        <begin position="268"/>
        <end position="290"/>
    </location>
</feature>
<dbReference type="GeneID" id="105423037"/>
<evidence type="ECO:0000256" key="2">
    <source>
        <dbReference type="ARBA" id="ARBA00022692"/>
    </source>
</evidence>
<feature type="region of interest" description="Disordered" evidence="5">
    <location>
        <begin position="306"/>
        <end position="336"/>
    </location>
</feature>
<protein>
    <submittedName>
        <fullName evidence="8">Uncharacterized protein LOC105423037</fullName>
    </submittedName>
</protein>
<dbReference type="SMART" id="SM01417">
    <property type="entry name" value="Solute_trans_a"/>
    <property type="match status" value="1"/>
</dbReference>
<feature type="transmembrane region" description="Helical" evidence="6">
    <location>
        <begin position="73"/>
        <end position="93"/>
    </location>
</feature>
<evidence type="ECO:0000256" key="4">
    <source>
        <dbReference type="ARBA" id="ARBA00023136"/>
    </source>
</evidence>
<feature type="transmembrane region" description="Helical" evidence="6">
    <location>
        <begin position="190"/>
        <end position="212"/>
    </location>
</feature>
<feature type="transmembrane region" description="Helical" evidence="6">
    <location>
        <begin position="31"/>
        <end position="52"/>
    </location>
</feature>
<evidence type="ECO:0000256" key="1">
    <source>
        <dbReference type="ARBA" id="ARBA00004141"/>
    </source>
</evidence>
<organism evidence="7 8">
    <name type="scientific">Pogonomyrmex barbatus</name>
    <name type="common">red harvester ant</name>
    <dbReference type="NCBI Taxonomy" id="144034"/>
    <lineage>
        <taxon>Eukaryota</taxon>
        <taxon>Metazoa</taxon>
        <taxon>Ecdysozoa</taxon>
        <taxon>Arthropoda</taxon>
        <taxon>Hexapoda</taxon>
        <taxon>Insecta</taxon>
        <taxon>Pterygota</taxon>
        <taxon>Neoptera</taxon>
        <taxon>Endopterygota</taxon>
        <taxon>Hymenoptera</taxon>
        <taxon>Apocrita</taxon>
        <taxon>Aculeata</taxon>
        <taxon>Formicoidea</taxon>
        <taxon>Formicidae</taxon>
        <taxon>Myrmicinae</taxon>
        <taxon>Pogonomyrmex</taxon>
    </lineage>
</organism>
<dbReference type="AlphaFoldDB" id="A0A6I9VYC6"/>
<evidence type="ECO:0000256" key="3">
    <source>
        <dbReference type="ARBA" id="ARBA00022989"/>
    </source>
</evidence>
<dbReference type="KEGG" id="pbar:105423037"/>
<reference evidence="8" key="1">
    <citation type="submission" date="2025-08" db="UniProtKB">
        <authorList>
            <consortium name="RefSeq"/>
        </authorList>
    </citation>
    <scope>IDENTIFICATION</scope>
</reference>